<evidence type="ECO:0000256" key="3">
    <source>
        <dbReference type="SAM" id="SignalP"/>
    </source>
</evidence>
<gene>
    <name evidence="5" type="ORF">MSPICULIGERA_LOCUS2330</name>
</gene>
<dbReference type="PANTHER" id="PTHR46163">
    <property type="entry name" value="TYROSINE-PROTEIN PHOSPHATASE-RELATED"/>
    <property type="match status" value="1"/>
</dbReference>
<evidence type="ECO:0000256" key="2">
    <source>
        <dbReference type="SAM" id="Phobius"/>
    </source>
</evidence>
<evidence type="ECO:0000259" key="4">
    <source>
        <dbReference type="PROSITE" id="PS50055"/>
    </source>
</evidence>
<keyword evidence="2" id="KW-0472">Membrane</keyword>
<dbReference type="AlphaFoldDB" id="A0AA36C763"/>
<feature type="chain" id="PRO_5041330369" description="Tyrosine-protein phosphatase domain-containing protein" evidence="3">
    <location>
        <begin position="22"/>
        <end position="641"/>
    </location>
</feature>
<dbReference type="InterPro" id="IPR000242">
    <property type="entry name" value="PTP_cat"/>
</dbReference>
<dbReference type="SMART" id="SM00194">
    <property type="entry name" value="PTPc"/>
    <property type="match status" value="1"/>
</dbReference>
<feature type="signal peptide" evidence="3">
    <location>
        <begin position="1"/>
        <end position="21"/>
    </location>
</feature>
<keyword evidence="2" id="KW-0812">Transmembrane</keyword>
<organism evidence="5 6">
    <name type="scientific">Mesorhabditis spiculigera</name>
    <dbReference type="NCBI Taxonomy" id="96644"/>
    <lineage>
        <taxon>Eukaryota</taxon>
        <taxon>Metazoa</taxon>
        <taxon>Ecdysozoa</taxon>
        <taxon>Nematoda</taxon>
        <taxon>Chromadorea</taxon>
        <taxon>Rhabditida</taxon>
        <taxon>Rhabditina</taxon>
        <taxon>Rhabditomorpha</taxon>
        <taxon>Rhabditoidea</taxon>
        <taxon>Rhabditidae</taxon>
        <taxon>Mesorhabditinae</taxon>
        <taxon>Mesorhabditis</taxon>
    </lineage>
</organism>
<proteinExistence type="predicted"/>
<accession>A0AA36C763</accession>
<dbReference type="PANTHER" id="PTHR46163:SF5">
    <property type="entry name" value="TYROSINE-PROTEIN PHOSPHATASE"/>
    <property type="match status" value="1"/>
</dbReference>
<dbReference type="CDD" id="cd00047">
    <property type="entry name" value="PTPc"/>
    <property type="match status" value="1"/>
</dbReference>
<dbReference type="EMBL" id="CATQJA010000681">
    <property type="protein sequence ID" value="CAJ0563096.1"/>
    <property type="molecule type" value="Genomic_DNA"/>
</dbReference>
<feature type="non-terminal residue" evidence="5">
    <location>
        <position position="1"/>
    </location>
</feature>
<evidence type="ECO:0000313" key="5">
    <source>
        <dbReference type="EMBL" id="CAJ0563096.1"/>
    </source>
</evidence>
<sequence>MLKFGFIFLLLISAYPPDVWALVANSRARRFAQDEACRGRAFVCYAYAWMAMKGLPHNPPMDLEKECKPCTAELCVEPPSFTPTTKYWSLIHCDPANFFCENFPTQGAAGQPICIKPVAFEDKVTGGVEKKHVLLAFNVCTREMLAKETCPVDLLSRAPFNPKSVDVSPAFYVQCDAGFLVPSEGSVPAELKAISDAAPVECVEACAYKYQGSRDDYANCQLLDIVDRQDEKDIKDEQAALVKNDYFLDCATNPLVALYPDEISLRAIPRPCADVDSEMELCIVAAVTPAPKAPDVEDNSKDWTIYLGAGGAVLIVIVAGGLFTFFCKRKRGRAKITDAEDPDLTASPDGGSTDQQEVAGTKVASEKDSSADVEAASPASTGETSRDTQKGGNGAGTAKKARVRTPATNSEEQQLIANPTLLPLNQQLTVFLDIFRNTSSNAEITRMVASYVNHNLPGLECIFKNLKRELKDELCKASKLPENRQFNAYGDVPCSDKNRVVIHIDGREQYIHANFVDTPTRRHRMILAQGPTDNTVIHNWRMIIEYNVQVIVMLCECVEKGKKKCAEYFPTKRCDDIEALLKELREQRANAVQSLEQFFFLCMHLVDLFYRGGFVPGIDPEAIRAMGNDYDEKMRAVGMAK</sequence>
<feature type="transmembrane region" description="Helical" evidence="2">
    <location>
        <begin position="303"/>
        <end position="326"/>
    </location>
</feature>
<dbReference type="Pfam" id="PF00102">
    <property type="entry name" value="Y_phosphatase"/>
    <property type="match status" value="1"/>
</dbReference>
<feature type="domain" description="Tyrosine-protein phosphatase" evidence="4">
    <location>
        <begin position="459"/>
        <end position="576"/>
    </location>
</feature>
<dbReference type="GO" id="GO:0004725">
    <property type="term" value="F:protein tyrosine phosphatase activity"/>
    <property type="evidence" value="ECO:0007669"/>
    <property type="project" value="InterPro"/>
</dbReference>
<name>A0AA36C763_9BILA</name>
<reference evidence="5" key="1">
    <citation type="submission" date="2023-06" db="EMBL/GenBank/DDBJ databases">
        <authorList>
            <person name="Delattre M."/>
        </authorList>
    </citation>
    <scope>NUCLEOTIDE SEQUENCE</scope>
    <source>
        <strain evidence="5">AF72</strain>
    </source>
</reference>
<keyword evidence="3" id="KW-0732">Signal</keyword>
<evidence type="ECO:0000256" key="1">
    <source>
        <dbReference type="SAM" id="MobiDB-lite"/>
    </source>
</evidence>
<feature type="region of interest" description="Disordered" evidence="1">
    <location>
        <begin position="339"/>
        <end position="411"/>
    </location>
</feature>
<dbReference type="InterPro" id="IPR029021">
    <property type="entry name" value="Prot-tyrosine_phosphatase-like"/>
</dbReference>
<dbReference type="SUPFAM" id="SSF52799">
    <property type="entry name" value="(Phosphotyrosine protein) phosphatases II"/>
    <property type="match status" value="1"/>
</dbReference>
<comment type="caution">
    <text evidence="5">The sequence shown here is derived from an EMBL/GenBank/DDBJ whole genome shotgun (WGS) entry which is preliminary data.</text>
</comment>
<evidence type="ECO:0000313" key="6">
    <source>
        <dbReference type="Proteomes" id="UP001177023"/>
    </source>
</evidence>
<dbReference type="Proteomes" id="UP001177023">
    <property type="component" value="Unassembled WGS sequence"/>
</dbReference>
<dbReference type="Gene3D" id="3.90.190.10">
    <property type="entry name" value="Protein tyrosine phosphatase superfamily"/>
    <property type="match status" value="1"/>
</dbReference>
<protein>
    <recommendedName>
        <fullName evidence="4">Tyrosine-protein phosphatase domain-containing protein</fullName>
    </recommendedName>
</protein>
<dbReference type="PROSITE" id="PS50055">
    <property type="entry name" value="TYR_PHOSPHATASE_PTP"/>
    <property type="match status" value="1"/>
</dbReference>
<keyword evidence="6" id="KW-1185">Reference proteome</keyword>
<dbReference type="InterPro" id="IPR052782">
    <property type="entry name" value="Oocyte-zygote_transition_reg"/>
</dbReference>
<keyword evidence="2" id="KW-1133">Transmembrane helix</keyword>